<protein>
    <recommendedName>
        <fullName evidence="2">DUF11 domain-containing protein</fullName>
    </recommendedName>
</protein>
<feature type="non-terminal residue" evidence="1">
    <location>
        <position position="1"/>
    </location>
</feature>
<accession>X1CAE3</accession>
<dbReference type="EMBL" id="BART01020513">
    <property type="protein sequence ID" value="GAH04427.1"/>
    <property type="molecule type" value="Genomic_DNA"/>
</dbReference>
<comment type="caution">
    <text evidence="1">The sequence shown here is derived from an EMBL/GenBank/DDBJ whole genome shotgun (WGS) entry which is preliminary data.</text>
</comment>
<evidence type="ECO:0000313" key="1">
    <source>
        <dbReference type="EMBL" id="GAH04427.1"/>
    </source>
</evidence>
<gene>
    <name evidence="1" type="ORF">S01H4_38098</name>
</gene>
<proteinExistence type="predicted"/>
<sequence>LILDGSEVDLDSSAVSVDSNAFTIELKDLKDTSSGMFEPESTIEVQYPVHCINPARDARFESEVIYLANTYPLSNELEVRPAVPIIEALHLRRKFRIGKEVVAIGDLGNYRIVLILENIGDMVLSNLTLMDKVPDNFEYGDYSMTPEITDEVGSDTLKWTIETLEEAEKLEISYEIHGKGKYSPSEAQLAL</sequence>
<name>X1CAE3_9ZZZZ</name>
<reference evidence="1" key="1">
    <citation type="journal article" date="2014" name="Front. Microbiol.">
        <title>High frequency of phylogenetically diverse reductive dehalogenase-homologous genes in deep subseafloor sedimentary metagenomes.</title>
        <authorList>
            <person name="Kawai M."/>
            <person name="Futagami T."/>
            <person name="Toyoda A."/>
            <person name="Takaki Y."/>
            <person name="Nishi S."/>
            <person name="Hori S."/>
            <person name="Arai W."/>
            <person name="Tsubouchi T."/>
            <person name="Morono Y."/>
            <person name="Uchiyama I."/>
            <person name="Ito T."/>
            <person name="Fujiyama A."/>
            <person name="Inagaki F."/>
            <person name="Takami H."/>
        </authorList>
    </citation>
    <scope>NUCLEOTIDE SEQUENCE</scope>
    <source>
        <strain evidence="1">Expedition CK06-06</strain>
    </source>
</reference>
<evidence type="ECO:0008006" key="2">
    <source>
        <dbReference type="Google" id="ProtNLM"/>
    </source>
</evidence>
<dbReference type="AlphaFoldDB" id="X1CAE3"/>
<organism evidence="1">
    <name type="scientific">marine sediment metagenome</name>
    <dbReference type="NCBI Taxonomy" id="412755"/>
    <lineage>
        <taxon>unclassified sequences</taxon>
        <taxon>metagenomes</taxon>
        <taxon>ecological metagenomes</taxon>
    </lineage>
</organism>